<evidence type="ECO:0000259" key="3">
    <source>
        <dbReference type="PROSITE" id="PS51186"/>
    </source>
</evidence>
<protein>
    <submittedName>
        <fullName evidence="4">GNAT family N-acetyltransferase</fullName>
    </submittedName>
</protein>
<dbReference type="InterPro" id="IPR050680">
    <property type="entry name" value="YpeA/RimI_acetyltransf"/>
</dbReference>
<evidence type="ECO:0000313" key="5">
    <source>
        <dbReference type="Proteomes" id="UP000321389"/>
    </source>
</evidence>
<keyword evidence="2" id="KW-0012">Acyltransferase</keyword>
<evidence type="ECO:0000256" key="1">
    <source>
        <dbReference type="ARBA" id="ARBA00022679"/>
    </source>
</evidence>
<dbReference type="Gene3D" id="3.40.630.30">
    <property type="match status" value="1"/>
</dbReference>
<dbReference type="GO" id="GO:0016747">
    <property type="term" value="F:acyltransferase activity, transferring groups other than amino-acyl groups"/>
    <property type="evidence" value="ECO:0007669"/>
    <property type="project" value="InterPro"/>
</dbReference>
<keyword evidence="1" id="KW-0808">Transferase</keyword>
<dbReference type="SUPFAM" id="SSF55729">
    <property type="entry name" value="Acyl-CoA N-acyltransferases (Nat)"/>
    <property type="match status" value="1"/>
</dbReference>
<dbReference type="Proteomes" id="UP000321389">
    <property type="component" value="Chromosome"/>
</dbReference>
<dbReference type="PANTHER" id="PTHR43420">
    <property type="entry name" value="ACETYLTRANSFERASE"/>
    <property type="match status" value="1"/>
</dbReference>
<dbReference type="CDD" id="cd04301">
    <property type="entry name" value="NAT_SF"/>
    <property type="match status" value="1"/>
</dbReference>
<dbReference type="OrthoDB" id="273614at2"/>
<evidence type="ECO:0000256" key="2">
    <source>
        <dbReference type="ARBA" id="ARBA00023315"/>
    </source>
</evidence>
<dbReference type="Pfam" id="PF00583">
    <property type="entry name" value="Acetyltransf_1"/>
    <property type="match status" value="1"/>
</dbReference>
<evidence type="ECO:0000313" key="4">
    <source>
        <dbReference type="EMBL" id="QDZ00954.1"/>
    </source>
</evidence>
<sequence>MDTDWRIIRGFPEHLCQQAAALYFEAFAGKIGGILGRDGRGESFVASVMNPGFAICAVSDDGASLLGIAGFKTAEGSLVGGSLADMTAAYGWFGGLWRGLLLSALERDLTDGQLLMDGIAVAAQARGKGIGAALLDAVCKEAARRSVGHVRLDVIDTNPRAKALYLRKGFVAEAVERTGIMRPVFGFSSATRMVRAVSP</sequence>
<dbReference type="InterPro" id="IPR016181">
    <property type="entry name" value="Acyl_CoA_acyltransferase"/>
</dbReference>
<dbReference type="KEGG" id="niy:FQ775_11485"/>
<accession>A0A5B8KYY6</accession>
<dbReference type="EMBL" id="CP042301">
    <property type="protein sequence ID" value="QDZ00954.1"/>
    <property type="molecule type" value="Genomic_DNA"/>
</dbReference>
<dbReference type="AlphaFoldDB" id="A0A5B8KYY6"/>
<dbReference type="PROSITE" id="PS51186">
    <property type="entry name" value="GNAT"/>
    <property type="match status" value="1"/>
</dbReference>
<reference evidence="4" key="1">
    <citation type="submission" date="2020-04" db="EMBL/GenBank/DDBJ databases">
        <title>Nitratireductor sp. nov. isolated from mangrove soil.</title>
        <authorList>
            <person name="Ye Y."/>
        </authorList>
    </citation>
    <scope>NUCLEOTIDE SEQUENCE</scope>
    <source>
        <strain evidence="4">SY7</strain>
    </source>
</reference>
<proteinExistence type="predicted"/>
<dbReference type="RefSeq" id="WP_146299599.1">
    <property type="nucleotide sequence ID" value="NZ_CP042301.2"/>
</dbReference>
<organism evidence="4 5">
    <name type="scientific">Nitratireductor mangrovi</name>
    <dbReference type="NCBI Taxonomy" id="2599600"/>
    <lineage>
        <taxon>Bacteria</taxon>
        <taxon>Pseudomonadati</taxon>
        <taxon>Pseudomonadota</taxon>
        <taxon>Alphaproteobacteria</taxon>
        <taxon>Hyphomicrobiales</taxon>
        <taxon>Phyllobacteriaceae</taxon>
        <taxon>Nitratireductor</taxon>
    </lineage>
</organism>
<gene>
    <name evidence="4" type="ORF">FQ775_11485</name>
</gene>
<keyword evidence="5" id="KW-1185">Reference proteome</keyword>
<dbReference type="InterPro" id="IPR000182">
    <property type="entry name" value="GNAT_dom"/>
</dbReference>
<feature type="domain" description="N-acetyltransferase" evidence="3">
    <location>
        <begin position="6"/>
        <end position="198"/>
    </location>
</feature>
<name>A0A5B8KYY6_9HYPH</name>